<reference evidence="1" key="1">
    <citation type="submission" date="2024-06" db="EMBL/GenBank/DDBJ databases">
        <title>Caulobacter inopinatus, sp. nov.</title>
        <authorList>
            <person name="Donachie S.P."/>
        </authorList>
    </citation>
    <scope>NUCLEOTIDE SEQUENCE</scope>
    <source>
        <strain evidence="1">73W</strain>
    </source>
</reference>
<name>A0AB39KQL0_9CAUL</name>
<accession>A0AB39KQL0</accession>
<gene>
    <name evidence="1" type="ORF">ABOZ73_14455</name>
</gene>
<protein>
    <submittedName>
        <fullName evidence="1">DUF1579 domain-containing protein</fullName>
    </submittedName>
</protein>
<dbReference type="AlphaFoldDB" id="A0AB39KQL0"/>
<dbReference type="EMBL" id="CP158375">
    <property type="protein sequence ID" value="XDO95984.1"/>
    <property type="molecule type" value="Genomic_DNA"/>
</dbReference>
<dbReference type="RefSeq" id="WP_369058840.1">
    <property type="nucleotide sequence ID" value="NZ_CP158375.1"/>
</dbReference>
<sequence>MPSDFDFLFGRWAVTHRRLKERHVGGDDWLEFKGVVTCEPRLDGVVNVEEHRREGQPFGFALRTFDLKARRWSIYWVNPAEGLLQAPVHGRFDNGVGMFEGDDVDGGRPIRARYVWSQIKANSARWAQAFSLDGGATWETNWVMDFVRSEAV</sequence>
<proteinExistence type="predicted"/>
<evidence type="ECO:0000313" key="1">
    <source>
        <dbReference type="EMBL" id="XDO95984.1"/>
    </source>
</evidence>
<organism evidence="1">
    <name type="scientific">Caulobacter sp. 73W</name>
    <dbReference type="NCBI Taxonomy" id="3161137"/>
    <lineage>
        <taxon>Bacteria</taxon>
        <taxon>Pseudomonadati</taxon>
        <taxon>Pseudomonadota</taxon>
        <taxon>Alphaproteobacteria</taxon>
        <taxon>Caulobacterales</taxon>
        <taxon>Caulobacteraceae</taxon>
        <taxon>Caulobacter</taxon>
    </lineage>
</organism>